<dbReference type="SMART" id="SM00066">
    <property type="entry name" value="GAL4"/>
    <property type="match status" value="1"/>
</dbReference>
<proteinExistence type="predicted"/>
<evidence type="ECO:0000256" key="4">
    <source>
        <dbReference type="ARBA" id="ARBA00023163"/>
    </source>
</evidence>
<keyword evidence="5" id="KW-0539">Nucleus</keyword>
<name>A0AA38H4M0_9TREE</name>
<dbReference type="Gene3D" id="4.10.240.10">
    <property type="entry name" value="Zn(2)-C6 fungal-type DNA-binding domain"/>
    <property type="match status" value="1"/>
</dbReference>
<dbReference type="CDD" id="cd00067">
    <property type="entry name" value="GAL4"/>
    <property type="match status" value="1"/>
</dbReference>
<dbReference type="GO" id="GO:0005634">
    <property type="term" value="C:nucleus"/>
    <property type="evidence" value="ECO:0007669"/>
    <property type="project" value="UniProtKB-SubCell"/>
</dbReference>
<feature type="compositionally biased region" description="Low complexity" evidence="6">
    <location>
        <begin position="112"/>
        <end position="131"/>
    </location>
</feature>
<dbReference type="GeneID" id="77729266"/>
<feature type="region of interest" description="Disordered" evidence="6">
    <location>
        <begin position="19"/>
        <end position="69"/>
    </location>
</feature>
<reference evidence="8" key="1">
    <citation type="journal article" date="2022" name="G3 (Bethesda)">
        <title>High quality genome of the basidiomycete yeast Dioszegia hungarica PDD-24b-2 isolated from cloud water.</title>
        <authorList>
            <person name="Jarrige D."/>
            <person name="Haridas S."/>
            <person name="Bleykasten-Grosshans C."/>
            <person name="Joly M."/>
            <person name="Nadalig T."/>
            <person name="Sancelme M."/>
            <person name="Vuilleumier S."/>
            <person name="Grigoriev I.V."/>
            <person name="Amato P."/>
            <person name="Bringel F."/>
        </authorList>
    </citation>
    <scope>NUCLEOTIDE SEQUENCE</scope>
    <source>
        <strain evidence="8">PDD-24b-2</strain>
    </source>
</reference>
<keyword evidence="9" id="KW-1185">Reference proteome</keyword>
<dbReference type="GO" id="GO:0045944">
    <property type="term" value="P:positive regulation of transcription by RNA polymerase II"/>
    <property type="evidence" value="ECO:0007669"/>
    <property type="project" value="TreeGrafter"/>
</dbReference>
<dbReference type="PROSITE" id="PS50048">
    <property type="entry name" value="ZN2_CY6_FUNGAL_2"/>
    <property type="match status" value="1"/>
</dbReference>
<dbReference type="SUPFAM" id="SSF57701">
    <property type="entry name" value="Zn2/Cys6 DNA-binding domain"/>
    <property type="match status" value="1"/>
</dbReference>
<keyword evidence="4" id="KW-0804">Transcription</keyword>
<dbReference type="Proteomes" id="UP001164286">
    <property type="component" value="Unassembled WGS sequence"/>
</dbReference>
<evidence type="ECO:0000256" key="6">
    <source>
        <dbReference type="SAM" id="MobiDB-lite"/>
    </source>
</evidence>
<keyword evidence="3" id="KW-0238">DNA-binding</keyword>
<comment type="caution">
    <text evidence="8">The sequence shown here is derived from an EMBL/GenBank/DDBJ whole genome shotgun (WGS) entry which is preliminary data.</text>
</comment>
<accession>A0AA38H4M0</accession>
<protein>
    <recommendedName>
        <fullName evidence="7">Zn(2)-C6 fungal-type domain-containing protein</fullName>
    </recommendedName>
</protein>
<evidence type="ECO:0000256" key="5">
    <source>
        <dbReference type="ARBA" id="ARBA00023242"/>
    </source>
</evidence>
<dbReference type="PROSITE" id="PS00463">
    <property type="entry name" value="ZN2_CY6_FUNGAL_1"/>
    <property type="match status" value="1"/>
</dbReference>
<dbReference type="GO" id="GO:0043565">
    <property type="term" value="F:sequence-specific DNA binding"/>
    <property type="evidence" value="ECO:0007669"/>
    <property type="project" value="TreeGrafter"/>
</dbReference>
<dbReference type="GO" id="GO:0008270">
    <property type="term" value="F:zinc ion binding"/>
    <property type="evidence" value="ECO:0007669"/>
    <property type="project" value="InterPro"/>
</dbReference>
<comment type="subcellular location">
    <subcellularLocation>
        <location evidence="1">Nucleus</location>
    </subcellularLocation>
</comment>
<feature type="domain" description="Zn(2)-C6 fungal-type" evidence="7">
    <location>
        <begin position="74"/>
        <end position="105"/>
    </location>
</feature>
<organism evidence="8 9">
    <name type="scientific">Dioszegia hungarica</name>
    <dbReference type="NCBI Taxonomy" id="4972"/>
    <lineage>
        <taxon>Eukaryota</taxon>
        <taxon>Fungi</taxon>
        <taxon>Dikarya</taxon>
        <taxon>Basidiomycota</taxon>
        <taxon>Agaricomycotina</taxon>
        <taxon>Tremellomycetes</taxon>
        <taxon>Tremellales</taxon>
        <taxon>Bulleribasidiaceae</taxon>
        <taxon>Dioszegia</taxon>
    </lineage>
</organism>
<evidence type="ECO:0000259" key="7">
    <source>
        <dbReference type="PROSITE" id="PS50048"/>
    </source>
</evidence>
<evidence type="ECO:0000313" key="9">
    <source>
        <dbReference type="Proteomes" id="UP001164286"/>
    </source>
</evidence>
<feature type="compositionally biased region" description="Polar residues" evidence="6">
    <location>
        <begin position="47"/>
        <end position="57"/>
    </location>
</feature>
<dbReference type="InterPro" id="IPR051711">
    <property type="entry name" value="Stress_Response_Reg"/>
</dbReference>
<dbReference type="RefSeq" id="XP_052943477.1">
    <property type="nucleotide sequence ID" value="XM_053090061.1"/>
</dbReference>
<dbReference type="AlphaFoldDB" id="A0AA38H4M0"/>
<dbReference type="EMBL" id="JAKWFO010000008">
    <property type="protein sequence ID" value="KAI9633700.1"/>
    <property type="molecule type" value="Genomic_DNA"/>
</dbReference>
<evidence type="ECO:0000256" key="2">
    <source>
        <dbReference type="ARBA" id="ARBA00023015"/>
    </source>
</evidence>
<dbReference type="PANTHER" id="PTHR47540">
    <property type="entry name" value="THIAMINE REPRESSIBLE GENES REGULATORY PROTEIN THI5"/>
    <property type="match status" value="1"/>
</dbReference>
<evidence type="ECO:0000256" key="1">
    <source>
        <dbReference type="ARBA" id="ARBA00004123"/>
    </source>
</evidence>
<feature type="region of interest" description="Disordered" evidence="6">
    <location>
        <begin position="109"/>
        <end position="160"/>
    </location>
</feature>
<dbReference type="Pfam" id="PF00172">
    <property type="entry name" value="Zn_clus"/>
    <property type="match status" value="1"/>
</dbReference>
<keyword evidence="2" id="KW-0805">Transcription regulation</keyword>
<dbReference type="GO" id="GO:0000981">
    <property type="term" value="F:DNA-binding transcription factor activity, RNA polymerase II-specific"/>
    <property type="evidence" value="ECO:0007669"/>
    <property type="project" value="InterPro"/>
</dbReference>
<evidence type="ECO:0000256" key="3">
    <source>
        <dbReference type="ARBA" id="ARBA00023125"/>
    </source>
</evidence>
<dbReference type="PANTHER" id="PTHR47540:SF5">
    <property type="entry name" value="ZN(II)2CYS6 TRANSCRIPTION FACTOR"/>
    <property type="match status" value="1"/>
</dbReference>
<dbReference type="InterPro" id="IPR036864">
    <property type="entry name" value="Zn2-C6_fun-type_DNA-bd_sf"/>
</dbReference>
<evidence type="ECO:0000313" key="8">
    <source>
        <dbReference type="EMBL" id="KAI9633700.1"/>
    </source>
</evidence>
<dbReference type="InterPro" id="IPR001138">
    <property type="entry name" value="Zn2Cys6_DnaBD"/>
</dbReference>
<sequence length="646" mass="71933">MSALANILSPYQSRSDLATSLPGKVLTGPPYPSPNSLDRPYAYADTSDPQAEASSQLDAGGGPSDPNRKRIAKACESCRLRRIKCTGEIPCQNCADKGTPEECVVRVKARPNRPATTRPRRPSSVSSQATPNRPPPARIAAPAREVRPQPSQPPPLPGYLSSMSPLLALSNASLMPAAQADRSDPARMTPIKQIEAHLATWCSIHDIPVSALMFQDETRLSALHGSPLPPDKDIEAFEDELMRQLIITNDLEQASSLDRLQIVTLYNRYRIFPTALTADQKAMVYAALCLAKHAMMKSYVSSGTPDVAGQTREDVTYFRMAWALVCLVPYSQAHGGLAENRELLRMMAWQVRELGLHRSDMGKLYLSGEMALFPLFRYMDTFLAGLDDLNPYFTLAESDVDLSAFTQLLSPCQQVVSDHASRFHDDFNDPNIDVTADEYVFLAESRWIPTLAQLQSGLENTPRVKRGWCEIRYYWLRIMLYFQRTGFDTVRSTHAWIIVSHCLAQIVYIHYELALIGHLNPSWPQLRRFSICGQLLVLCTARHLYQPQQATELFEKLFFLLEAHKETWTNAGDLLRGFQRTTVALGLSISSMSPSTVINMSLPPARNGMNPFSLEDFSFPFDPTIFFLSEAEETGGAGPSGALARI</sequence>
<gene>
    <name evidence="8" type="ORF">MKK02DRAFT_38358</name>
</gene>